<name>A0ACC0MV69_RHOML</name>
<organism evidence="1 2">
    <name type="scientific">Rhododendron molle</name>
    <name type="common">Chinese azalea</name>
    <name type="synonym">Azalea mollis</name>
    <dbReference type="NCBI Taxonomy" id="49168"/>
    <lineage>
        <taxon>Eukaryota</taxon>
        <taxon>Viridiplantae</taxon>
        <taxon>Streptophyta</taxon>
        <taxon>Embryophyta</taxon>
        <taxon>Tracheophyta</taxon>
        <taxon>Spermatophyta</taxon>
        <taxon>Magnoliopsida</taxon>
        <taxon>eudicotyledons</taxon>
        <taxon>Gunneridae</taxon>
        <taxon>Pentapetalae</taxon>
        <taxon>asterids</taxon>
        <taxon>Ericales</taxon>
        <taxon>Ericaceae</taxon>
        <taxon>Ericoideae</taxon>
        <taxon>Rhodoreae</taxon>
        <taxon>Rhododendron</taxon>
    </lineage>
</organism>
<protein>
    <submittedName>
        <fullName evidence="1">Uncharacterized protein</fullName>
    </submittedName>
</protein>
<accession>A0ACC0MV69</accession>
<reference evidence="1" key="1">
    <citation type="submission" date="2022-02" db="EMBL/GenBank/DDBJ databases">
        <title>Plant Genome Project.</title>
        <authorList>
            <person name="Zhang R.-G."/>
        </authorList>
    </citation>
    <scope>NUCLEOTIDE SEQUENCE</scope>
    <source>
        <strain evidence="1">AT1</strain>
    </source>
</reference>
<dbReference type="EMBL" id="CM046395">
    <property type="protein sequence ID" value="KAI8544795.1"/>
    <property type="molecule type" value="Genomic_DNA"/>
</dbReference>
<evidence type="ECO:0000313" key="1">
    <source>
        <dbReference type="EMBL" id="KAI8544795.1"/>
    </source>
</evidence>
<evidence type="ECO:0000313" key="2">
    <source>
        <dbReference type="Proteomes" id="UP001062846"/>
    </source>
</evidence>
<proteinExistence type="predicted"/>
<sequence>MDIQDYVKKGALLLRWVRRSANKTVHEVDSIALRKSFPCNWVFNPSTYLVTVLEKDIYGSL</sequence>
<comment type="caution">
    <text evidence="1">The sequence shown here is derived from an EMBL/GenBank/DDBJ whole genome shotgun (WGS) entry which is preliminary data.</text>
</comment>
<keyword evidence="2" id="KW-1185">Reference proteome</keyword>
<gene>
    <name evidence="1" type="ORF">RHMOL_Rhmol08G0322400</name>
</gene>
<dbReference type="Proteomes" id="UP001062846">
    <property type="component" value="Chromosome 8"/>
</dbReference>